<dbReference type="AlphaFoldDB" id="A0A7R9QDD5"/>
<comment type="subcellular location">
    <subcellularLocation>
        <location evidence="1">Membrane</location>
        <topology evidence="1">Multi-pass membrane protein</topology>
    </subcellularLocation>
</comment>
<reference evidence="7" key="1">
    <citation type="submission" date="2020-11" db="EMBL/GenBank/DDBJ databases">
        <authorList>
            <person name="Tran Van P."/>
        </authorList>
    </citation>
    <scope>NUCLEOTIDE SEQUENCE</scope>
</reference>
<keyword evidence="8" id="KW-1185">Reference proteome</keyword>
<dbReference type="EMBL" id="OC878461">
    <property type="protein sequence ID" value="CAD7640614.1"/>
    <property type="molecule type" value="Genomic_DNA"/>
</dbReference>
<dbReference type="InterPro" id="IPR013525">
    <property type="entry name" value="ABC2_TM"/>
</dbReference>
<feature type="non-terminal residue" evidence="7">
    <location>
        <position position="1"/>
    </location>
</feature>
<keyword evidence="2 5" id="KW-0812">Transmembrane</keyword>
<dbReference type="Pfam" id="PF01061">
    <property type="entry name" value="ABC2_membrane"/>
    <property type="match status" value="1"/>
</dbReference>
<evidence type="ECO:0000256" key="2">
    <source>
        <dbReference type="ARBA" id="ARBA00022692"/>
    </source>
</evidence>
<evidence type="ECO:0000313" key="8">
    <source>
        <dbReference type="Proteomes" id="UP000759131"/>
    </source>
</evidence>
<gene>
    <name evidence="7" type="ORF">OSB1V03_LOCUS18290</name>
</gene>
<feature type="non-terminal residue" evidence="7">
    <location>
        <position position="214"/>
    </location>
</feature>
<dbReference type="Proteomes" id="UP000759131">
    <property type="component" value="Unassembled WGS sequence"/>
</dbReference>
<dbReference type="EMBL" id="CAJPIZ010023886">
    <property type="protein sequence ID" value="CAG2118338.1"/>
    <property type="molecule type" value="Genomic_DNA"/>
</dbReference>
<evidence type="ECO:0000256" key="4">
    <source>
        <dbReference type="ARBA" id="ARBA00023136"/>
    </source>
</evidence>
<evidence type="ECO:0000313" key="7">
    <source>
        <dbReference type="EMBL" id="CAD7640614.1"/>
    </source>
</evidence>
<evidence type="ECO:0000256" key="1">
    <source>
        <dbReference type="ARBA" id="ARBA00004141"/>
    </source>
</evidence>
<sequence>ITSNNYEENRIKQICDKYLISNFCQQISGNNNAIECQTRHTFNDSFNDDNNNSAIRWSGYKYGFWAQLWALLWRSYLLTTRNHDIMIAQMLFVGINVMVFGSGIRLFIREHDNRYALSTITRDVLTTMILLPVFTIIMQVLAGFILNTSSLQNWLQWIKYLNFLHYAYESLIVNQWRYIDDIPCINGSQSIGQCYGNGLNVIKSLGFYESNLYW</sequence>
<proteinExistence type="predicted"/>
<dbReference type="GO" id="GO:0140359">
    <property type="term" value="F:ABC-type transporter activity"/>
    <property type="evidence" value="ECO:0007669"/>
    <property type="project" value="InterPro"/>
</dbReference>
<dbReference type="GO" id="GO:0016020">
    <property type="term" value="C:membrane"/>
    <property type="evidence" value="ECO:0007669"/>
    <property type="project" value="UniProtKB-SubCell"/>
</dbReference>
<evidence type="ECO:0000256" key="3">
    <source>
        <dbReference type="ARBA" id="ARBA00022989"/>
    </source>
</evidence>
<protein>
    <recommendedName>
        <fullName evidence="6">ABC-2 type transporter transmembrane domain-containing protein</fullName>
    </recommendedName>
</protein>
<name>A0A7R9QDD5_9ACAR</name>
<keyword evidence="3 5" id="KW-1133">Transmembrane helix</keyword>
<keyword evidence="4 5" id="KW-0472">Membrane</keyword>
<accession>A0A7R9QDD5</accession>
<feature type="domain" description="ABC-2 type transporter transmembrane" evidence="6">
    <location>
        <begin position="116"/>
        <end position="176"/>
    </location>
</feature>
<feature type="transmembrane region" description="Helical" evidence="5">
    <location>
        <begin position="85"/>
        <end position="108"/>
    </location>
</feature>
<dbReference type="OrthoDB" id="6377128at2759"/>
<evidence type="ECO:0000256" key="5">
    <source>
        <dbReference type="SAM" id="Phobius"/>
    </source>
</evidence>
<organism evidence="7">
    <name type="scientific">Medioppia subpectinata</name>
    <dbReference type="NCBI Taxonomy" id="1979941"/>
    <lineage>
        <taxon>Eukaryota</taxon>
        <taxon>Metazoa</taxon>
        <taxon>Ecdysozoa</taxon>
        <taxon>Arthropoda</taxon>
        <taxon>Chelicerata</taxon>
        <taxon>Arachnida</taxon>
        <taxon>Acari</taxon>
        <taxon>Acariformes</taxon>
        <taxon>Sarcoptiformes</taxon>
        <taxon>Oribatida</taxon>
        <taxon>Brachypylina</taxon>
        <taxon>Oppioidea</taxon>
        <taxon>Oppiidae</taxon>
        <taxon>Medioppia</taxon>
    </lineage>
</organism>
<evidence type="ECO:0000259" key="6">
    <source>
        <dbReference type="Pfam" id="PF01061"/>
    </source>
</evidence>
<feature type="transmembrane region" description="Helical" evidence="5">
    <location>
        <begin position="129"/>
        <end position="146"/>
    </location>
</feature>